<proteinExistence type="predicted"/>
<protein>
    <submittedName>
        <fullName evidence="1">Uncharacterized protein</fullName>
    </submittedName>
</protein>
<reference evidence="1 2" key="1">
    <citation type="journal article" name="Front. Microbiol.">
        <title>Sugar Metabolism of the First Thermophilic Planctomycete Thermogutta terrifontis: Comparative Genomic and Transcriptomic Approaches.</title>
        <authorList>
            <person name="Elcheninov A.G."/>
            <person name="Menzel P."/>
            <person name="Gudbergsdottir S.R."/>
            <person name="Slesarev A.I."/>
            <person name="Kadnikov V.V."/>
            <person name="Krogh A."/>
            <person name="Bonch-Osmolovskaya E.A."/>
            <person name="Peng X."/>
            <person name="Kublanov I.V."/>
        </authorList>
    </citation>
    <scope>NUCLEOTIDE SEQUENCE [LARGE SCALE GENOMIC DNA]</scope>
    <source>
        <strain evidence="1 2">R1</strain>
    </source>
</reference>
<keyword evidence="2" id="KW-1185">Reference proteome</keyword>
<dbReference type="KEGG" id="ttf:THTE_2021"/>
<gene>
    <name evidence="1" type="ORF">THTE_2021</name>
</gene>
<accession>A0A286RF94</accession>
<sequence>MGQREAGWLDPADVRRHAITTRTRWRQLPARVVNLPEKIVAKIRTDWAVFQSPREPRKVPQLTNLHQST</sequence>
<evidence type="ECO:0000313" key="1">
    <source>
        <dbReference type="EMBL" id="ASV74623.1"/>
    </source>
</evidence>
<organism evidence="1 2">
    <name type="scientific">Thermogutta terrifontis</name>
    <dbReference type="NCBI Taxonomy" id="1331910"/>
    <lineage>
        <taxon>Bacteria</taxon>
        <taxon>Pseudomonadati</taxon>
        <taxon>Planctomycetota</taxon>
        <taxon>Planctomycetia</taxon>
        <taxon>Pirellulales</taxon>
        <taxon>Thermoguttaceae</taxon>
        <taxon>Thermogutta</taxon>
    </lineage>
</organism>
<dbReference type="EMBL" id="CP018477">
    <property type="protein sequence ID" value="ASV74623.1"/>
    <property type="molecule type" value="Genomic_DNA"/>
</dbReference>
<evidence type="ECO:0000313" key="2">
    <source>
        <dbReference type="Proteomes" id="UP000215086"/>
    </source>
</evidence>
<dbReference type="AlphaFoldDB" id="A0A286RF94"/>
<name>A0A286RF94_9BACT</name>
<dbReference type="Proteomes" id="UP000215086">
    <property type="component" value="Chromosome"/>
</dbReference>